<accession>A0ACC0BDM1</accession>
<sequence length="774" mass="83731">MKINISPHIFFFFFVLLLLIPLLASSAETQVHIVYFGEHNGEKTLQEIEENHYSYLLSVKEREEEAKSSLLYSYKHSINGFAALLTPQEASILSEKEEVVSVYKSKPRKYSLQTTRSWEFSGLEKAVPFKTEGRDDDVLLKSRYGKNVIVGIIDSGVWPESKSFNDKGLGPIPKRWKGICQSGDAFNSSHCNKKIIGARYYLKGFEHYYGPLNRTTDYKSPRDKDGHGTHTASTVGGRRVHNVSALGGFARGTASGGAPLARLSIYKVCWPIPGEGKEEGNTCFDEDMLKGMDDAIGDGVDVMSISIGTAKPVAFEEDSLALGALHAVKKNIIVACSAGNSGPAPSTLSNPSPWIITVGASSMDRSFIAELELGNGQKIWGQTITPYKLKKKIMYPLVHAAETNQCLPGSLSPEKVKGKIVLCFRGAGTRVGKGAEVKRAGGVGYILSNSKANGEELSVDSHLLPATAVGYTNGLKILNYLNSTKNPMAYIAPAETILEGVRAPFMAAFSSRGPNIIYPDVIKPDITAPGLNVLAAWSEGSSPTKMAIDHRVTKYNILSGTSMSCPHIGGAAALMKAIHPSWSSAAIRSAIMTTAALNDNTGEALSDAGGVEADPFQFGSGHFRPSKAADPGLVYDATYKDYLLFLCSNGHNNVDPSFKCPKRPPPPNALNYPSVAIPKLNGTVTIKRTVTNVGRSKSIYFASIRPPLGIYVKISPPILYFNHVGQSKTFTITVKAEEETASKMEKGKYLFGWLTWNDGHGIYSVRSPIAVSLA</sequence>
<dbReference type="EMBL" id="CM044703">
    <property type="protein sequence ID" value="KAI5670721.1"/>
    <property type="molecule type" value="Genomic_DNA"/>
</dbReference>
<organism evidence="1 2">
    <name type="scientific">Catharanthus roseus</name>
    <name type="common">Madagascar periwinkle</name>
    <name type="synonym">Vinca rosea</name>
    <dbReference type="NCBI Taxonomy" id="4058"/>
    <lineage>
        <taxon>Eukaryota</taxon>
        <taxon>Viridiplantae</taxon>
        <taxon>Streptophyta</taxon>
        <taxon>Embryophyta</taxon>
        <taxon>Tracheophyta</taxon>
        <taxon>Spermatophyta</taxon>
        <taxon>Magnoliopsida</taxon>
        <taxon>eudicotyledons</taxon>
        <taxon>Gunneridae</taxon>
        <taxon>Pentapetalae</taxon>
        <taxon>asterids</taxon>
        <taxon>lamiids</taxon>
        <taxon>Gentianales</taxon>
        <taxon>Apocynaceae</taxon>
        <taxon>Rauvolfioideae</taxon>
        <taxon>Vinceae</taxon>
        <taxon>Catharanthinae</taxon>
        <taxon>Catharanthus</taxon>
    </lineage>
</organism>
<evidence type="ECO:0000313" key="2">
    <source>
        <dbReference type="Proteomes" id="UP001060085"/>
    </source>
</evidence>
<reference evidence="2" key="1">
    <citation type="journal article" date="2023" name="Nat. Plants">
        <title>Single-cell RNA sequencing provides a high-resolution roadmap for understanding the multicellular compartmentation of specialized metabolism.</title>
        <authorList>
            <person name="Sun S."/>
            <person name="Shen X."/>
            <person name="Li Y."/>
            <person name="Li Y."/>
            <person name="Wang S."/>
            <person name="Li R."/>
            <person name="Zhang H."/>
            <person name="Shen G."/>
            <person name="Guo B."/>
            <person name="Wei J."/>
            <person name="Xu J."/>
            <person name="St-Pierre B."/>
            <person name="Chen S."/>
            <person name="Sun C."/>
        </authorList>
    </citation>
    <scope>NUCLEOTIDE SEQUENCE [LARGE SCALE GENOMIC DNA]</scope>
</reference>
<comment type="caution">
    <text evidence="1">The sequence shown here is derived from an EMBL/GenBank/DDBJ whole genome shotgun (WGS) entry which is preliminary data.</text>
</comment>
<protein>
    <submittedName>
        <fullName evidence="1">Uncharacterized protein</fullName>
    </submittedName>
</protein>
<dbReference type="Proteomes" id="UP001060085">
    <property type="component" value="Linkage Group LG03"/>
</dbReference>
<proteinExistence type="predicted"/>
<name>A0ACC0BDM1_CATRO</name>
<gene>
    <name evidence="1" type="ORF">M9H77_11085</name>
</gene>
<evidence type="ECO:0000313" key="1">
    <source>
        <dbReference type="EMBL" id="KAI5670721.1"/>
    </source>
</evidence>
<keyword evidence="2" id="KW-1185">Reference proteome</keyword>